<proteinExistence type="predicted"/>
<accession>A0ABP6IWN8</accession>
<protein>
    <submittedName>
        <fullName evidence="2">Uncharacterized protein</fullName>
    </submittedName>
</protein>
<dbReference type="EMBL" id="BAAAXZ010000021">
    <property type="protein sequence ID" value="GAA2912188.1"/>
    <property type="molecule type" value="Genomic_DNA"/>
</dbReference>
<sequence>MLIGALNPLVSAPWRDRVLGGLAGLVITTLLALCVTGHRRLAAFVDAEERRAPESVR</sequence>
<keyword evidence="1" id="KW-1133">Transmembrane helix</keyword>
<feature type="transmembrane region" description="Helical" evidence="1">
    <location>
        <begin position="18"/>
        <end position="35"/>
    </location>
</feature>
<dbReference type="Proteomes" id="UP001501102">
    <property type="component" value="Unassembled WGS sequence"/>
</dbReference>
<evidence type="ECO:0000313" key="2">
    <source>
        <dbReference type="EMBL" id="GAA2912188.1"/>
    </source>
</evidence>
<comment type="caution">
    <text evidence="2">The sequence shown here is derived from an EMBL/GenBank/DDBJ whole genome shotgun (WGS) entry which is preliminary data.</text>
</comment>
<name>A0ABP6IWN8_STRTU</name>
<reference evidence="3" key="1">
    <citation type="journal article" date="2019" name="Int. J. Syst. Evol. Microbiol.">
        <title>The Global Catalogue of Microorganisms (GCM) 10K type strain sequencing project: providing services to taxonomists for standard genome sequencing and annotation.</title>
        <authorList>
            <consortium name="The Broad Institute Genomics Platform"/>
            <consortium name="The Broad Institute Genome Sequencing Center for Infectious Disease"/>
            <person name="Wu L."/>
            <person name="Ma J."/>
        </authorList>
    </citation>
    <scope>NUCLEOTIDE SEQUENCE [LARGE SCALE GENOMIC DNA]</scope>
    <source>
        <strain evidence="3">JCM 4087</strain>
    </source>
</reference>
<keyword evidence="1" id="KW-0472">Membrane</keyword>
<gene>
    <name evidence="2" type="ORF">GCM10020221_04840</name>
</gene>
<evidence type="ECO:0000313" key="3">
    <source>
        <dbReference type="Proteomes" id="UP001501102"/>
    </source>
</evidence>
<organism evidence="2 3">
    <name type="scientific">Streptomyces thioluteus</name>
    <dbReference type="NCBI Taxonomy" id="66431"/>
    <lineage>
        <taxon>Bacteria</taxon>
        <taxon>Bacillati</taxon>
        <taxon>Actinomycetota</taxon>
        <taxon>Actinomycetes</taxon>
        <taxon>Kitasatosporales</taxon>
        <taxon>Streptomycetaceae</taxon>
        <taxon>Streptomyces</taxon>
    </lineage>
</organism>
<keyword evidence="1" id="KW-0812">Transmembrane</keyword>
<keyword evidence="3" id="KW-1185">Reference proteome</keyword>
<dbReference type="RefSeq" id="WP_344960651.1">
    <property type="nucleotide sequence ID" value="NZ_BAAAXZ010000021.1"/>
</dbReference>
<evidence type="ECO:0000256" key="1">
    <source>
        <dbReference type="SAM" id="Phobius"/>
    </source>
</evidence>